<keyword evidence="4" id="KW-1185">Reference proteome</keyword>
<dbReference type="InterPro" id="IPR001296">
    <property type="entry name" value="Glyco_trans_1"/>
</dbReference>
<dbReference type="InterPro" id="IPR050194">
    <property type="entry name" value="Glycosyltransferase_grp1"/>
</dbReference>
<name>A0A2N4UQZ1_9GAMM</name>
<dbReference type="PANTHER" id="PTHR45947:SF3">
    <property type="entry name" value="SULFOQUINOVOSYL TRANSFERASE SQD2"/>
    <property type="match status" value="1"/>
</dbReference>
<dbReference type="EMBL" id="NPIB01000016">
    <property type="protein sequence ID" value="PLC57435.1"/>
    <property type="molecule type" value="Genomic_DNA"/>
</dbReference>
<protein>
    <recommendedName>
        <fullName evidence="5">Glycosyl transferase</fullName>
    </recommendedName>
</protein>
<evidence type="ECO:0000259" key="1">
    <source>
        <dbReference type="Pfam" id="PF00534"/>
    </source>
</evidence>
<evidence type="ECO:0000313" key="4">
    <source>
        <dbReference type="Proteomes" id="UP000234420"/>
    </source>
</evidence>
<evidence type="ECO:0008006" key="5">
    <source>
        <dbReference type="Google" id="ProtNLM"/>
    </source>
</evidence>
<feature type="domain" description="Glycosyl transferase family 1" evidence="1">
    <location>
        <begin position="230"/>
        <end position="391"/>
    </location>
</feature>
<feature type="domain" description="Glycosyltransferase subfamily 4-like N-terminal" evidence="2">
    <location>
        <begin position="13"/>
        <end position="218"/>
    </location>
</feature>
<dbReference type="SUPFAM" id="SSF53756">
    <property type="entry name" value="UDP-Glycosyltransferase/glycogen phosphorylase"/>
    <property type="match status" value="1"/>
</dbReference>
<dbReference type="Pfam" id="PF00534">
    <property type="entry name" value="Glycos_transf_1"/>
    <property type="match status" value="1"/>
</dbReference>
<dbReference type="AlphaFoldDB" id="A0A2N4UQZ1"/>
<dbReference type="InterPro" id="IPR028098">
    <property type="entry name" value="Glyco_trans_4-like_N"/>
</dbReference>
<dbReference type="GO" id="GO:0016757">
    <property type="term" value="F:glycosyltransferase activity"/>
    <property type="evidence" value="ECO:0007669"/>
    <property type="project" value="InterPro"/>
</dbReference>
<reference evidence="3 4" key="1">
    <citation type="journal article" date="2018" name="Syst. Appl. Microbiol.">
        <title>Photobacterium carnosum sp. nov., isolated from spoiled modified atmosphere packaged poultry meat.</title>
        <authorList>
            <person name="Hilgarth M."/>
            <person name="Fuertes S."/>
            <person name="Ehrmann M."/>
            <person name="Vogel R.F."/>
        </authorList>
    </citation>
    <scope>NUCLEOTIDE SEQUENCE [LARGE SCALE GENOMIC DNA]</scope>
    <source>
        <strain evidence="3 4">TMW 2.2021</strain>
    </source>
</reference>
<evidence type="ECO:0000313" key="3">
    <source>
        <dbReference type="EMBL" id="PLC57435.1"/>
    </source>
</evidence>
<sequence length="419" mass="47295">MKVLIVSHSDSSGGAARATKRLLNALTRNHNNNVKMYVQVKKTLDNHVIGPVSKVSMLLCMVRARVGQLLINMQRSSNLSLHSLNVLPSSMLNRINNSDFDIVNLHWINGETLSIKEISKINKPIVMTLHDMWAFCGSEHVVTDSDDARFKIGYLPTNRSHQDKNIDLDRINWNKKVKYWKKPFHIVTPSHWLAKCAQESELFRNWSVTVIPNAIDTDVFKPISKKVARKILNLPLDKKLIGFGSWMGGEVNNKGIDLLKDSLSLLFKNDESLLQCVVFGQERPLNFKDDHYPFLFQGQLNDNVTLAILYSALDLIIVPSRVENLPQVATEALSCGCPVVGFNTSGMPDAVQHMKTGYLAKVFESSDLAYGIKLLLSDNALLEIMSNNARDKAVKCWSQDIVALQYQDLYRSIIENKEF</sequence>
<evidence type="ECO:0000259" key="2">
    <source>
        <dbReference type="Pfam" id="PF13439"/>
    </source>
</evidence>
<gene>
    <name evidence="3" type="ORF">CIK00_13310</name>
</gene>
<comment type="caution">
    <text evidence="3">The sequence shown here is derived from an EMBL/GenBank/DDBJ whole genome shotgun (WGS) entry which is preliminary data.</text>
</comment>
<proteinExistence type="predicted"/>
<dbReference type="Gene3D" id="3.40.50.2000">
    <property type="entry name" value="Glycogen Phosphorylase B"/>
    <property type="match status" value="2"/>
</dbReference>
<dbReference type="Proteomes" id="UP000234420">
    <property type="component" value="Unassembled WGS sequence"/>
</dbReference>
<dbReference type="Pfam" id="PF13439">
    <property type="entry name" value="Glyco_transf_4"/>
    <property type="match status" value="1"/>
</dbReference>
<organism evidence="3 4">
    <name type="scientific">Photobacterium carnosum</name>
    <dbReference type="NCBI Taxonomy" id="2023717"/>
    <lineage>
        <taxon>Bacteria</taxon>
        <taxon>Pseudomonadati</taxon>
        <taxon>Pseudomonadota</taxon>
        <taxon>Gammaproteobacteria</taxon>
        <taxon>Vibrionales</taxon>
        <taxon>Vibrionaceae</taxon>
        <taxon>Photobacterium</taxon>
    </lineage>
</organism>
<dbReference type="PANTHER" id="PTHR45947">
    <property type="entry name" value="SULFOQUINOVOSYL TRANSFERASE SQD2"/>
    <property type="match status" value="1"/>
</dbReference>
<accession>A0A2N4UQZ1</accession>